<keyword evidence="1" id="KW-0472">Membrane</keyword>
<name>A0A4Q5J8P9_9ACTN</name>
<sequence length="134" mass="14189">MTPYRITLVLTVLAAVVVVLTRVRLAKDEGAGRLSIPRGLLNTHTFSGVPAVILWVAFLVTGNALLGWIALLFWWVTVVAGLLILARWLPARGRHSSGPTADTWGEGPGLSALAHVGLLVGVLLFTGFLATGNI</sequence>
<feature type="transmembrane region" description="Helical" evidence="1">
    <location>
        <begin position="109"/>
        <end position="130"/>
    </location>
</feature>
<reference evidence="2 3" key="1">
    <citation type="submission" date="2019-01" db="EMBL/GenBank/DDBJ databases">
        <title>Nocardioides guangzhouensis sp. nov., an actinobacterium isolated from soil.</title>
        <authorList>
            <person name="Fu Y."/>
            <person name="Cai Y."/>
            <person name="Lin Z."/>
            <person name="Chen P."/>
        </authorList>
    </citation>
    <scope>NUCLEOTIDE SEQUENCE [LARGE SCALE GENOMIC DNA]</scope>
    <source>
        <strain evidence="2 3">NBRC 105384</strain>
    </source>
</reference>
<feature type="transmembrane region" description="Helical" evidence="1">
    <location>
        <begin position="68"/>
        <end position="89"/>
    </location>
</feature>
<evidence type="ECO:0000313" key="2">
    <source>
        <dbReference type="EMBL" id="RYU14141.1"/>
    </source>
</evidence>
<dbReference type="AlphaFoldDB" id="A0A4Q5J8P9"/>
<accession>A0A4Q5J8P9</accession>
<organism evidence="2 3">
    <name type="scientific">Nocardioides iriomotensis</name>
    <dbReference type="NCBI Taxonomy" id="715784"/>
    <lineage>
        <taxon>Bacteria</taxon>
        <taxon>Bacillati</taxon>
        <taxon>Actinomycetota</taxon>
        <taxon>Actinomycetes</taxon>
        <taxon>Propionibacteriales</taxon>
        <taxon>Nocardioidaceae</taxon>
        <taxon>Nocardioides</taxon>
    </lineage>
</organism>
<proteinExistence type="predicted"/>
<evidence type="ECO:0000313" key="3">
    <source>
        <dbReference type="Proteomes" id="UP000291189"/>
    </source>
</evidence>
<keyword evidence="3" id="KW-1185">Reference proteome</keyword>
<comment type="caution">
    <text evidence="2">The sequence shown here is derived from an EMBL/GenBank/DDBJ whole genome shotgun (WGS) entry which is preliminary data.</text>
</comment>
<dbReference type="EMBL" id="SDPU01000012">
    <property type="protein sequence ID" value="RYU14141.1"/>
    <property type="molecule type" value="Genomic_DNA"/>
</dbReference>
<keyword evidence="1" id="KW-1133">Transmembrane helix</keyword>
<dbReference type="RefSeq" id="WP_129985679.1">
    <property type="nucleotide sequence ID" value="NZ_SDPU01000012.1"/>
</dbReference>
<keyword evidence="1" id="KW-0812">Transmembrane</keyword>
<gene>
    <name evidence="2" type="ORF">ETU37_04335</name>
</gene>
<feature type="transmembrane region" description="Helical" evidence="1">
    <location>
        <begin position="41"/>
        <end position="61"/>
    </location>
</feature>
<evidence type="ECO:0000256" key="1">
    <source>
        <dbReference type="SAM" id="Phobius"/>
    </source>
</evidence>
<evidence type="ECO:0008006" key="4">
    <source>
        <dbReference type="Google" id="ProtNLM"/>
    </source>
</evidence>
<protein>
    <recommendedName>
        <fullName evidence="4">DUF2269 family protein</fullName>
    </recommendedName>
</protein>
<dbReference type="Proteomes" id="UP000291189">
    <property type="component" value="Unassembled WGS sequence"/>
</dbReference>
<dbReference type="OrthoDB" id="4868296at2"/>